<dbReference type="AlphaFoldDB" id="W6TDP4"/>
<comment type="subcellular location">
    <subcellularLocation>
        <location evidence="1 10">Cytoplasm</location>
    </subcellularLocation>
</comment>
<dbReference type="STRING" id="1399147.P618_201125"/>
<dbReference type="EMBL" id="AWTR02000088">
    <property type="protein sequence ID" value="ETZ06719.1"/>
    <property type="molecule type" value="Genomic_DNA"/>
</dbReference>
<keyword evidence="5 10" id="KW-0808">Transferase</keyword>
<feature type="domain" description="DNA polymerase III beta sliding clamp central" evidence="12">
    <location>
        <begin position="137"/>
        <end position="261"/>
    </location>
</feature>
<dbReference type="Gene3D" id="3.10.150.10">
    <property type="entry name" value="DNA Polymerase III, subunit A, domain 2"/>
    <property type="match status" value="1"/>
</dbReference>
<dbReference type="PANTHER" id="PTHR30478:SF0">
    <property type="entry name" value="BETA SLIDING CLAMP"/>
    <property type="match status" value="1"/>
</dbReference>
<dbReference type="PIRSF" id="PIRSF000804">
    <property type="entry name" value="DNA_pol_III_b"/>
    <property type="match status" value="1"/>
</dbReference>
<dbReference type="InterPro" id="IPR022637">
    <property type="entry name" value="DNA_polIII_beta_cen"/>
</dbReference>
<dbReference type="InterPro" id="IPR022635">
    <property type="entry name" value="DNA_polIII_beta_C"/>
</dbReference>
<accession>W6TDP4</accession>
<proteinExistence type="inferred from homology"/>
<keyword evidence="7 10" id="KW-0235">DNA replication</keyword>
<dbReference type="GO" id="GO:0003677">
    <property type="term" value="F:DNA binding"/>
    <property type="evidence" value="ECO:0007669"/>
    <property type="project" value="UniProtKB-UniRule"/>
</dbReference>
<evidence type="ECO:0000256" key="1">
    <source>
        <dbReference type="ARBA" id="ARBA00004496"/>
    </source>
</evidence>
<dbReference type="Pfam" id="PF02767">
    <property type="entry name" value="DNA_pol3_beta_2"/>
    <property type="match status" value="1"/>
</dbReference>
<keyword evidence="9" id="KW-0238">DNA-binding</keyword>
<sequence length="382" mass="42983">MRICVEKTAFFKILTHQQSLINKRSTTVPVLSHVLIKAHYSDQGDPIVSVHGTDMEMSLWEKEIIKPFESPGASVVCAHLLCEIVRKIDDQWVTLESFENHITIQGGAAEFHLPTLPVAEFPFMETQDLPFELLIHPGVLADVIKDTSFCVATEETRYALAGICFHFREDTQHQLSCNVVATDGHRLALSRLTDIRMNQSAAISGTASLLVIGRRTVQSMLRLLESDSGETVSFRFSANQVSIQGEKFQFFSRLLIDRFPDYIGAIPKNHLFRVQFDPKELMKTLDRVSMVIEERTRSVKLAFCKTGLTVSAHSSQGSAKEVIKISYDGEDFSLVFNARYLSEICQHARGNIMTIEGTKNQNPVLFQENNRDALYVLMPISA</sequence>
<dbReference type="GO" id="GO:0009360">
    <property type="term" value="C:DNA polymerase III complex"/>
    <property type="evidence" value="ECO:0007669"/>
    <property type="project" value="InterPro"/>
</dbReference>
<name>W6TDP4_HOLOB</name>
<dbReference type="Gene3D" id="3.70.10.10">
    <property type="match status" value="1"/>
</dbReference>
<keyword evidence="4 10" id="KW-0963">Cytoplasm</keyword>
<dbReference type="InterPro" id="IPR022634">
    <property type="entry name" value="DNA_polIII_beta_N"/>
</dbReference>
<evidence type="ECO:0000256" key="10">
    <source>
        <dbReference type="PIRNR" id="PIRNR000804"/>
    </source>
</evidence>
<organism evidence="14 15">
    <name type="scientific">Holospora obtusa F1</name>
    <dbReference type="NCBI Taxonomy" id="1399147"/>
    <lineage>
        <taxon>Bacteria</taxon>
        <taxon>Pseudomonadati</taxon>
        <taxon>Pseudomonadota</taxon>
        <taxon>Alphaproteobacteria</taxon>
        <taxon>Holosporales</taxon>
        <taxon>Holosporaceae</taxon>
        <taxon>Holospora</taxon>
    </lineage>
</organism>
<comment type="similarity">
    <text evidence="2 10">Belongs to the beta sliding clamp family.</text>
</comment>
<keyword evidence="8 10" id="KW-0239">DNA-directed DNA polymerase</keyword>
<reference evidence="14 15" key="1">
    <citation type="journal article" date="2014" name="FEMS Microbiol. Lett.">
        <title>Draft genome sequences of three Holospora species (Holospora obtusa, Holospora undulata, and Holospora elegans), endonuclear symbiotic bacteria of the ciliate Paramecium caudatum.</title>
        <authorList>
            <person name="Dohra H."/>
            <person name="Tanaka K."/>
            <person name="Suzuki T."/>
            <person name="Fujishima M."/>
            <person name="Suzuki H."/>
        </authorList>
    </citation>
    <scope>NUCLEOTIDE SEQUENCE [LARGE SCALE GENOMIC DNA]</scope>
    <source>
        <strain evidence="14 15">F1</strain>
    </source>
</reference>
<evidence type="ECO:0000256" key="3">
    <source>
        <dbReference type="ARBA" id="ARBA00021035"/>
    </source>
</evidence>
<evidence type="ECO:0000313" key="14">
    <source>
        <dbReference type="EMBL" id="ETZ06719.1"/>
    </source>
</evidence>
<comment type="function">
    <text evidence="10">Confers DNA tethering and processivity to DNA polymerases and other proteins. Acts as a clamp, forming a ring around DNA (a reaction catalyzed by the clamp-loading complex) which diffuses in an ATP-independent manner freely and bidirectionally along dsDNA. Initially characterized for its ability to contact the catalytic subunit of DNA polymerase III (Pol III), a complex, multichain enzyme responsible for most of the replicative synthesis in bacteria; Pol III exhibits 3'-5' exonuclease proofreading activity. The beta chain is required for initiation of replication as well as for processivity of DNA replication.</text>
</comment>
<evidence type="ECO:0000256" key="5">
    <source>
        <dbReference type="ARBA" id="ARBA00022679"/>
    </source>
</evidence>
<dbReference type="InterPro" id="IPR001001">
    <property type="entry name" value="DNA_polIII_beta"/>
</dbReference>
<dbReference type="eggNOG" id="COG0592">
    <property type="taxonomic scope" value="Bacteria"/>
</dbReference>
<dbReference type="SUPFAM" id="SSF55979">
    <property type="entry name" value="DNA clamp"/>
    <property type="match status" value="3"/>
</dbReference>
<dbReference type="GO" id="GO:0005737">
    <property type="term" value="C:cytoplasm"/>
    <property type="evidence" value="ECO:0007669"/>
    <property type="project" value="UniProtKB-SubCell"/>
</dbReference>
<keyword evidence="15" id="KW-1185">Reference proteome</keyword>
<evidence type="ECO:0000313" key="15">
    <source>
        <dbReference type="Proteomes" id="UP000019112"/>
    </source>
</evidence>
<evidence type="ECO:0000256" key="4">
    <source>
        <dbReference type="ARBA" id="ARBA00022490"/>
    </source>
</evidence>
<evidence type="ECO:0000259" key="13">
    <source>
        <dbReference type="Pfam" id="PF02768"/>
    </source>
</evidence>
<dbReference type="CDD" id="cd00140">
    <property type="entry name" value="beta_clamp"/>
    <property type="match status" value="1"/>
</dbReference>
<dbReference type="PANTHER" id="PTHR30478">
    <property type="entry name" value="DNA POLYMERASE III SUBUNIT BETA"/>
    <property type="match status" value="1"/>
</dbReference>
<evidence type="ECO:0000259" key="12">
    <source>
        <dbReference type="Pfam" id="PF02767"/>
    </source>
</evidence>
<comment type="caution">
    <text evidence="14">The sequence shown here is derived from an EMBL/GenBank/DDBJ whole genome shotgun (WGS) entry which is preliminary data.</text>
</comment>
<dbReference type="GO" id="GO:0003887">
    <property type="term" value="F:DNA-directed DNA polymerase activity"/>
    <property type="evidence" value="ECO:0007669"/>
    <property type="project" value="UniProtKB-UniRule"/>
</dbReference>
<dbReference type="GO" id="GO:0006271">
    <property type="term" value="P:DNA strand elongation involved in DNA replication"/>
    <property type="evidence" value="ECO:0007669"/>
    <property type="project" value="TreeGrafter"/>
</dbReference>
<dbReference type="InterPro" id="IPR046938">
    <property type="entry name" value="DNA_clamp_sf"/>
</dbReference>
<dbReference type="GO" id="GO:0008408">
    <property type="term" value="F:3'-5' exonuclease activity"/>
    <property type="evidence" value="ECO:0007669"/>
    <property type="project" value="InterPro"/>
</dbReference>
<dbReference type="SMART" id="SM00480">
    <property type="entry name" value="POL3Bc"/>
    <property type="match status" value="1"/>
</dbReference>
<dbReference type="Proteomes" id="UP000019112">
    <property type="component" value="Unassembled WGS sequence"/>
</dbReference>
<feature type="domain" description="DNA polymerase III beta sliding clamp C-terminal" evidence="13">
    <location>
        <begin position="265"/>
        <end position="380"/>
    </location>
</feature>
<evidence type="ECO:0000256" key="6">
    <source>
        <dbReference type="ARBA" id="ARBA00022695"/>
    </source>
</evidence>
<evidence type="ECO:0000256" key="9">
    <source>
        <dbReference type="ARBA" id="ARBA00023125"/>
    </source>
</evidence>
<dbReference type="Pfam" id="PF02768">
    <property type="entry name" value="DNA_pol3_beta_3"/>
    <property type="match status" value="1"/>
</dbReference>
<evidence type="ECO:0000256" key="8">
    <source>
        <dbReference type="ARBA" id="ARBA00022932"/>
    </source>
</evidence>
<comment type="subunit">
    <text evidence="10">Forms a ring-shaped head-to-tail homodimer around DNA.</text>
</comment>
<keyword evidence="6 10" id="KW-0548">Nucleotidyltransferase</keyword>
<evidence type="ECO:0000256" key="7">
    <source>
        <dbReference type="ARBA" id="ARBA00022705"/>
    </source>
</evidence>
<dbReference type="Pfam" id="PF00712">
    <property type="entry name" value="DNA_pol3_beta"/>
    <property type="match status" value="1"/>
</dbReference>
<dbReference type="NCBIfam" id="TIGR00663">
    <property type="entry name" value="dnan"/>
    <property type="match status" value="1"/>
</dbReference>
<evidence type="ECO:0000256" key="2">
    <source>
        <dbReference type="ARBA" id="ARBA00010752"/>
    </source>
</evidence>
<gene>
    <name evidence="14" type="ORF">P618_201125</name>
</gene>
<protein>
    <recommendedName>
        <fullName evidence="3 10">Beta sliding clamp</fullName>
    </recommendedName>
</protein>
<feature type="domain" description="DNA polymerase III beta sliding clamp N-terminal" evidence="11">
    <location>
        <begin position="1"/>
        <end position="124"/>
    </location>
</feature>
<evidence type="ECO:0000259" key="11">
    <source>
        <dbReference type="Pfam" id="PF00712"/>
    </source>
</evidence>